<dbReference type="GO" id="GO:0003677">
    <property type="term" value="F:DNA binding"/>
    <property type="evidence" value="ECO:0007669"/>
    <property type="project" value="UniProtKB-KW"/>
</dbReference>
<dbReference type="InterPro" id="IPR004589">
    <property type="entry name" value="DNA_helicase_ATP-dep_RecQ"/>
</dbReference>
<feature type="compositionally biased region" description="Polar residues" evidence="20">
    <location>
        <begin position="344"/>
        <end position="355"/>
    </location>
</feature>
<evidence type="ECO:0000256" key="19">
    <source>
        <dbReference type="ARBA" id="ARBA00073450"/>
    </source>
</evidence>
<dbReference type="SMART" id="SM00956">
    <property type="entry name" value="RQC"/>
    <property type="match status" value="1"/>
</dbReference>
<feature type="compositionally biased region" description="Low complexity" evidence="20">
    <location>
        <begin position="31"/>
        <end position="50"/>
    </location>
</feature>
<feature type="compositionally biased region" description="Low complexity" evidence="20">
    <location>
        <begin position="667"/>
        <end position="679"/>
    </location>
</feature>
<feature type="region of interest" description="Disordered" evidence="20">
    <location>
        <begin position="501"/>
        <end position="561"/>
    </location>
</feature>
<keyword evidence="12" id="KW-0238">DNA-binding</keyword>
<evidence type="ECO:0000256" key="11">
    <source>
        <dbReference type="ARBA" id="ARBA00022840"/>
    </source>
</evidence>
<keyword evidence="15" id="KW-0539">Nucleus</keyword>
<dbReference type="Gene3D" id="1.10.150.80">
    <property type="entry name" value="HRDC domain"/>
    <property type="match status" value="1"/>
</dbReference>
<feature type="region of interest" description="Disordered" evidence="20">
    <location>
        <begin position="579"/>
        <end position="722"/>
    </location>
</feature>
<feature type="region of interest" description="Disordered" evidence="20">
    <location>
        <begin position="323"/>
        <end position="355"/>
    </location>
</feature>
<comment type="subcellular location">
    <subcellularLocation>
        <location evidence="2">Nucleus</location>
    </subcellularLocation>
</comment>
<protein>
    <recommendedName>
        <fullName evidence="19">RecQ-like DNA helicase BLM</fullName>
        <ecNumber evidence="17">5.6.2.4</ecNumber>
    </recommendedName>
    <alternativeName>
        <fullName evidence="18">DNA 3'-5' helicase BLM</fullName>
    </alternativeName>
</protein>
<feature type="compositionally biased region" description="Polar residues" evidence="20">
    <location>
        <begin position="618"/>
        <end position="632"/>
    </location>
</feature>
<keyword evidence="8" id="KW-0378">Hydrolase</keyword>
<evidence type="ECO:0000256" key="3">
    <source>
        <dbReference type="ARBA" id="ARBA00005446"/>
    </source>
</evidence>
<evidence type="ECO:0000313" key="25">
    <source>
        <dbReference type="Proteomes" id="UP000838412"/>
    </source>
</evidence>
<dbReference type="GO" id="GO:0000724">
    <property type="term" value="P:double-strand break repair via homologous recombination"/>
    <property type="evidence" value="ECO:0007669"/>
    <property type="project" value="TreeGrafter"/>
</dbReference>
<dbReference type="GO" id="GO:0043138">
    <property type="term" value="F:3'-5' DNA helicase activity"/>
    <property type="evidence" value="ECO:0007669"/>
    <property type="project" value="UniProtKB-EC"/>
</dbReference>
<evidence type="ECO:0000256" key="7">
    <source>
        <dbReference type="ARBA" id="ARBA00022763"/>
    </source>
</evidence>
<feature type="compositionally biased region" description="Acidic residues" evidence="20">
    <location>
        <begin position="633"/>
        <end position="654"/>
    </location>
</feature>
<feature type="compositionally biased region" description="Basic and acidic residues" evidence="20">
    <location>
        <begin position="543"/>
        <end position="555"/>
    </location>
</feature>
<feature type="compositionally biased region" description="Acidic residues" evidence="20">
    <location>
        <begin position="531"/>
        <end position="542"/>
    </location>
</feature>
<feature type="compositionally biased region" description="Basic residues" evidence="20">
    <location>
        <begin position="1500"/>
        <end position="1509"/>
    </location>
</feature>
<accession>A0A8J9Z5T1</accession>
<dbReference type="SUPFAM" id="SSF52540">
    <property type="entry name" value="P-loop containing nucleoside triphosphate hydrolases"/>
    <property type="match status" value="2"/>
</dbReference>
<feature type="compositionally biased region" description="Polar residues" evidence="20">
    <location>
        <begin position="111"/>
        <end position="137"/>
    </location>
</feature>
<dbReference type="Gene3D" id="1.10.10.10">
    <property type="entry name" value="Winged helix-like DNA-binding domain superfamily/Winged helix DNA-binding domain"/>
    <property type="match status" value="1"/>
</dbReference>
<feature type="domain" description="Helicase C-terminal" evidence="23">
    <location>
        <begin position="949"/>
        <end position="1097"/>
    </location>
</feature>
<dbReference type="GO" id="GO:0046872">
    <property type="term" value="F:metal ion binding"/>
    <property type="evidence" value="ECO:0007669"/>
    <property type="project" value="UniProtKB-KW"/>
</dbReference>
<keyword evidence="13" id="KW-0234">DNA repair</keyword>
<dbReference type="InterPro" id="IPR032284">
    <property type="entry name" value="RecQ_Zn-bd"/>
</dbReference>
<evidence type="ECO:0000256" key="10">
    <source>
        <dbReference type="ARBA" id="ARBA00022833"/>
    </source>
</evidence>
<evidence type="ECO:0000313" key="24">
    <source>
        <dbReference type="EMBL" id="CAH1247586.1"/>
    </source>
</evidence>
<evidence type="ECO:0000259" key="23">
    <source>
        <dbReference type="PROSITE" id="PS51194"/>
    </source>
</evidence>
<feature type="domain" description="Helicase ATP-binding" evidence="22">
    <location>
        <begin position="751"/>
        <end position="926"/>
    </location>
</feature>
<dbReference type="CDD" id="cd18794">
    <property type="entry name" value="SF2_C_RecQ"/>
    <property type="match status" value="1"/>
</dbReference>
<dbReference type="GO" id="GO:0016787">
    <property type="term" value="F:hydrolase activity"/>
    <property type="evidence" value="ECO:0007669"/>
    <property type="project" value="UniProtKB-KW"/>
</dbReference>
<dbReference type="GO" id="GO:0005524">
    <property type="term" value="F:ATP binding"/>
    <property type="evidence" value="ECO:0007669"/>
    <property type="project" value="UniProtKB-KW"/>
</dbReference>
<dbReference type="GO" id="GO:0009378">
    <property type="term" value="F:four-way junction helicase activity"/>
    <property type="evidence" value="ECO:0007669"/>
    <property type="project" value="TreeGrafter"/>
</dbReference>
<dbReference type="Proteomes" id="UP000838412">
    <property type="component" value="Chromosome 16"/>
</dbReference>
<dbReference type="SUPFAM" id="SSF47819">
    <property type="entry name" value="HRDC-like"/>
    <property type="match status" value="1"/>
</dbReference>
<sequence>MSNFPQNNLQEQLARYRQTNTGTSTGKTGQATKASFSFKKTSTTSGVTSTRPQNSSVAPTQNFTAPRKPLSPVKKDDNFCNIPENNGLQGSCWKQPAKPSSSVENTVTASIDTLSQNGGRTRNKLSRGTNKSSQQLRINKFFEKPKPGPPNFPTSKLQASFSNTTVQPSNNSRSSTTGKSGGTGNMFEMSSCFDSPQMNMRNTSTPRHTPVACVRPVAAASFTGDDSLSMPAERRWERYFGNSPPMDDLDDFEPSADFHLPTSRKTCSPVHDKASSSCKSNTKQPESQQAVAVKYGSNSVIDLTEGTGGKQAQKWKDMHTLGGDEAKTSAEDNHDQQEDWPTGEVSSSQEDMFGSSQHDDSIAMMLDTVPGTPQCKTSAEQQREAQAVKGRDSCGAVKQVQGRRSPGTARAGFDIEDVSDYPLLYTEAKEVTSSQLHQGLHDLLCYRLGVMERMCGVWDRVPLSVLTSLPAADMTAITQCSSLRKQLTAKSKEMENVLKERGEKATSYAQQSTGKSNTLGVTSKNWCNTEDAVEIEDSESESEDHYKNHNNHPEENNEIDDEYWDVDDIGLDEIENDGLSLYESGQGGSKQSTHTENDNRHQNGNAQAFQPPFRTPTHPVNNRSSCNNTNDYTTDETFDDESFWGAEDWEDESVMDNSRSRVETNRSAAASVNSKSSASTGFATPQARGGASTSNMSTGLASKAPQSQAPKRPDANAEFNNTHFPHSARMTSLFNKVFGLHRFRTNQLQACNAALLGKDCFILMPTGGGKSLCYQLPAIVSGGVTIVISPLKSLIQDQVSKLIGLEVPASHLSGELSAQVVSGVYTDLARRTPQMKLLYVTPEKICSSDKLLSTLKSLYQRGLLDRFVIDEAHCVSQWGHDFRPDYKKLCVLRKSFPGVPMMALTATATPRVRRDILHQLGMTDPRWFVQSFNRTNLHYSVMPKKVKSATKEVLELINARFRNKTGIVYCLSRKECETVSDELCRSGTSACAYHAGMSDKERMRIQDLWPEHYKVICATIAFGMGIDKPDVRFVIHYSLPKSVEGYYQESGRAGRDGEASDCILFYNYHDKMRMQKLIHMDKEATYESRKVHMDNLLRMVQYLDKEATYESRKVHMDNLLRMVQYCENESDCRRAQLLHYFGETDFNSENCTSDPRTTCDNCKAEGAFEMKDVTTEAKMVVEFVRSIGGNSGGGNGNGRRRWGVQGYTLLHVTDVFKGSSNKKIMETDHHKYPLYNYGAAFSRHDAERLLRKLVTEGVLAEDLHVVPRVEQVVAYVRLGLKADAVVSGRMKVHLAIRRVGQRAVVTKNQDGNASVWEKLFIELQTLCKELAHENSVQPHHIFPPQTLREMSRKVPRNEHDMLEIDGVSERKLYKFGPQFLDVIDNFVKNNPEVTMKPQPKPATPASASPYFPGGNQYQYKGKGVKSAISDCLFLFLLYLEVTMKPQPKPATPASASPYFPGGNQYQYKGKGVKRKRGGGAGGGARSKRIKQSRKQGTGARGRRQGKASKRGGQSNSYSAEPPSAATRNSTVRGGAPGMMPMPAPGQKRSFLQGQFGFMKT</sequence>
<evidence type="ECO:0000256" key="13">
    <source>
        <dbReference type="ARBA" id="ARBA00023204"/>
    </source>
</evidence>
<dbReference type="InterPro" id="IPR027417">
    <property type="entry name" value="P-loop_NTPase"/>
</dbReference>
<dbReference type="SMART" id="SM00341">
    <property type="entry name" value="HRDC"/>
    <property type="match status" value="1"/>
</dbReference>
<evidence type="ECO:0000256" key="12">
    <source>
        <dbReference type="ARBA" id="ARBA00023125"/>
    </source>
</evidence>
<dbReference type="Pfam" id="PF16124">
    <property type="entry name" value="RecQ_Zn_bind"/>
    <property type="match status" value="1"/>
</dbReference>
<name>A0A8J9Z5T1_BRALA</name>
<comment type="cofactor">
    <cofactor evidence="1">
        <name>Zn(2+)</name>
        <dbReference type="ChEBI" id="CHEBI:29105"/>
    </cofactor>
</comment>
<dbReference type="OrthoDB" id="10261556at2759"/>
<dbReference type="InterPro" id="IPR036390">
    <property type="entry name" value="WH_DNA-bd_sf"/>
</dbReference>
<feature type="compositionally biased region" description="Polar residues" evidence="20">
    <location>
        <begin position="275"/>
        <end position="291"/>
    </location>
</feature>
<evidence type="ECO:0000256" key="5">
    <source>
        <dbReference type="ARBA" id="ARBA00022723"/>
    </source>
</evidence>
<keyword evidence="11" id="KW-0067">ATP-binding</keyword>
<feature type="region of interest" description="Disordered" evidence="20">
    <location>
        <begin position="1"/>
        <end position="74"/>
    </location>
</feature>
<feature type="compositionally biased region" description="Polar residues" evidence="20">
    <location>
        <begin position="153"/>
        <end position="168"/>
    </location>
</feature>
<dbReference type="GO" id="GO:0005634">
    <property type="term" value="C:nucleus"/>
    <property type="evidence" value="ECO:0007669"/>
    <property type="project" value="UniProtKB-SubCell"/>
</dbReference>
<feature type="compositionally biased region" description="Low complexity" evidence="20">
    <location>
        <begin position="169"/>
        <end position="178"/>
    </location>
</feature>
<feature type="region of interest" description="Disordered" evidence="20">
    <location>
        <begin position="111"/>
        <end position="186"/>
    </location>
</feature>
<keyword evidence="4" id="KW-0235">DNA replication</keyword>
<dbReference type="PANTHER" id="PTHR13710">
    <property type="entry name" value="DNA HELICASE RECQ FAMILY MEMBER"/>
    <property type="match status" value="1"/>
</dbReference>
<evidence type="ECO:0000256" key="14">
    <source>
        <dbReference type="ARBA" id="ARBA00023235"/>
    </source>
</evidence>
<dbReference type="PROSITE" id="PS50967">
    <property type="entry name" value="HRDC"/>
    <property type="match status" value="1"/>
</dbReference>
<feature type="region of interest" description="Disordered" evidence="20">
    <location>
        <begin position="1447"/>
        <end position="1549"/>
    </location>
</feature>
<dbReference type="SUPFAM" id="SSF46785">
    <property type="entry name" value="Winged helix' DNA-binding domain"/>
    <property type="match status" value="1"/>
</dbReference>
<evidence type="ECO:0000256" key="2">
    <source>
        <dbReference type="ARBA" id="ARBA00004123"/>
    </source>
</evidence>
<dbReference type="Pfam" id="PF00270">
    <property type="entry name" value="DEAD"/>
    <property type="match status" value="1"/>
</dbReference>
<evidence type="ECO:0000259" key="21">
    <source>
        <dbReference type="PROSITE" id="PS50967"/>
    </source>
</evidence>
<dbReference type="GO" id="GO:0005694">
    <property type="term" value="C:chromosome"/>
    <property type="evidence" value="ECO:0007669"/>
    <property type="project" value="TreeGrafter"/>
</dbReference>
<feature type="compositionally biased region" description="Polar residues" evidence="20">
    <location>
        <begin position="1"/>
        <end position="30"/>
    </location>
</feature>
<dbReference type="PROSITE" id="PS51192">
    <property type="entry name" value="HELICASE_ATP_BIND_1"/>
    <property type="match status" value="1"/>
</dbReference>
<dbReference type="InterPro" id="IPR014001">
    <property type="entry name" value="Helicase_ATP-bd"/>
</dbReference>
<dbReference type="InterPro" id="IPR010997">
    <property type="entry name" value="HRDC-like_sf"/>
</dbReference>
<feature type="compositionally biased region" description="Basic and acidic residues" evidence="20">
    <location>
        <begin position="323"/>
        <end position="337"/>
    </location>
</feature>
<dbReference type="InterPro" id="IPR011545">
    <property type="entry name" value="DEAD/DEAH_box_helicase_dom"/>
</dbReference>
<dbReference type="InterPro" id="IPR044876">
    <property type="entry name" value="HRDC_dom_sf"/>
</dbReference>
<feature type="compositionally biased region" description="Polar residues" evidence="20">
    <location>
        <begin position="507"/>
        <end position="528"/>
    </location>
</feature>
<evidence type="ECO:0000256" key="18">
    <source>
        <dbReference type="ARBA" id="ARBA00044542"/>
    </source>
</evidence>
<evidence type="ECO:0000256" key="9">
    <source>
        <dbReference type="ARBA" id="ARBA00022806"/>
    </source>
</evidence>
<evidence type="ECO:0000256" key="1">
    <source>
        <dbReference type="ARBA" id="ARBA00001947"/>
    </source>
</evidence>
<keyword evidence="14" id="KW-0413">Isomerase</keyword>
<proteinExistence type="inferred from homology"/>
<dbReference type="FunFam" id="3.40.50.300:FF:000537">
    <property type="entry name" value="Bloom syndrome RecQ-like helicase"/>
    <property type="match status" value="1"/>
</dbReference>
<keyword evidence="6" id="KW-0547">Nucleotide-binding</keyword>
<evidence type="ECO:0000256" key="17">
    <source>
        <dbReference type="ARBA" id="ARBA00034808"/>
    </source>
</evidence>
<dbReference type="InterPro" id="IPR018982">
    <property type="entry name" value="RQC_domain"/>
</dbReference>
<evidence type="ECO:0000259" key="22">
    <source>
        <dbReference type="PROSITE" id="PS51192"/>
    </source>
</evidence>
<dbReference type="InterPro" id="IPR036388">
    <property type="entry name" value="WH-like_DNA-bd_sf"/>
</dbReference>
<dbReference type="EMBL" id="OV696701">
    <property type="protein sequence ID" value="CAH1247586.1"/>
    <property type="molecule type" value="Genomic_DNA"/>
</dbReference>
<dbReference type="InterPro" id="IPR002121">
    <property type="entry name" value="HRDC_dom"/>
</dbReference>
<dbReference type="NCBIfam" id="TIGR00614">
    <property type="entry name" value="recQ_fam"/>
    <property type="match status" value="1"/>
</dbReference>
<evidence type="ECO:0000256" key="20">
    <source>
        <dbReference type="SAM" id="MobiDB-lite"/>
    </source>
</evidence>
<dbReference type="Pfam" id="PF09382">
    <property type="entry name" value="RQC"/>
    <property type="match status" value="1"/>
</dbReference>
<feature type="compositionally biased region" description="Polar residues" evidence="20">
    <location>
        <begin position="691"/>
        <end position="709"/>
    </location>
</feature>
<dbReference type="InterPro" id="IPR001650">
    <property type="entry name" value="Helicase_C-like"/>
</dbReference>
<reference evidence="24" key="1">
    <citation type="submission" date="2022-01" db="EMBL/GenBank/DDBJ databases">
        <authorList>
            <person name="Braso-Vives M."/>
        </authorList>
    </citation>
    <scope>NUCLEOTIDE SEQUENCE</scope>
</reference>
<dbReference type="GO" id="GO:0005737">
    <property type="term" value="C:cytoplasm"/>
    <property type="evidence" value="ECO:0007669"/>
    <property type="project" value="TreeGrafter"/>
</dbReference>
<feature type="region of interest" description="Disordered" evidence="20">
    <location>
        <begin position="248"/>
        <end position="291"/>
    </location>
</feature>
<dbReference type="PROSITE" id="PS51194">
    <property type="entry name" value="HELICASE_CTER"/>
    <property type="match status" value="1"/>
</dbReference>
<keyword evidence="5" id="KW-0479">Metal-binding</keyword>
<dbReference type="Pfam" id="PF00570">
    <property type="entry name" value="HRDC"/>
    <property type="match status" value="1"/>
</dbReference>
<evidence type="ECO:0000256" key="8">
    <source>
        <dbReference type="ARBA" id="ARBA00022801"/>
    </source>
</evidence>
<keyword evidence="7" id="KW-0227">DNA damage</keyword>
<dbReference type="PANTHER" id="PTHR13710:SF153">
    <property type="entry name" value="RECQ-LIKE DNA HELICASE BLM"/>
    <property type="match status" value="1"/>
</dbReference>
<dbReference type="SMART" id="SM00490">
    <property type="entry name" value="HELICc"/>
    <property type="match status" value="1"/>
</dbReference>
<dbReference type="Gene3D" id="3.40.50.300">
    <property type="entry name" value="P-loop containing nucleotide triphosphate hydrolases"/>
    <property type="match status" value="2"/>
</dbReference>
<evidence type="ECO:0000256" key="4">
    <source>
        <dbReference type="ARBA" id="ARBA00022705"/>
    </source>
</evidence>
<dbReference type="SMART" id="SM00487">
    <property type="entry name" value="DEXDc"/>
    <property type="match status" value="1"/>
</dbReference>
<comment type="similarity">
    <text evidence="3">Belongs to the helicase family. RecQ subfamily.</text>
</comment>
<gene>
    <name evidence="24" type="primary">BLM</name>
    <name evidence="24" type="ORF">BLAG_LOCUS9207</name>
</gene>
<feature type="region of interest" description="Disordered" evidence="20">
    <location>
        <begin position="87"/>
        <end position="106"/>
    </location>
</feature>
<evidence type="ECO:0000256" key="15">
    <source>
        <dbReference type="ARBA" id="ARBA00023242"/>
    </source>
</evidence>
<organism evidence="24 25">
    <name type="scientific">Branchiostoma lanceolatum</name>
    <name type="common">Common lancelet</name>
    <name type="synonym">Amphioxus lanceolatum</name>
    <dbReference type="NCBI Taxonomy" id="7740"/>
    <lineage>
        <taxon>Eukaryota</taxon>
        <taxon>Metazoa</taxon>
        <taxon>Chordata</taxon>
        <taxon>Cephalochordata</taxon>
        <taxon>Leptocardii</taxon>
        <taxon>Amphioxiformes</taxon>
        <taxon>Branchiostomatidae</taxon>
        <taxon>Branchiostoma</taxon>
    </lineage>
</organism>
<feature type="compositionally biased region" description="Polar residues" evidence="20">
    <location>
        <begin position="51"/>
        <end position="64"/>
    </location>
</feature>
<evidence type="ECO:0000256" key="6">
    <source>
        <dbReference type="ARBA" id="ARBA00022741"/>
    </source>
</evidence>
<keyword evidence="25" id="KW-1185">Reference proteome</keyword>
<dbReference type="FunFam" id="3.40.50.300:FF:000340">
    <property type="entry name" value="Bloom syndrome, RecQ helicase"/>
    <property type="match status" value="1"/>
</dbReference>
<dbReference type="GO" id="GO:0006260">
    <property type="term" value="P:DNA replication"/>
    <property type="evidence" value="ECO:0007669"/>
    <property type="project" value="UniProtKB-KW"/>
</dbReference>
<dbReference type="EC" id="5.6.2.4" evidence="17"/>
<comment type="catalytic activity">
    <reaction evidence="16">
        <text>Couples ATP hydrolysis with the unwinding of duplex DNA by translocating in the 3'-5' direction.</text>
        <dbReference type="EC" id="5.6.2.4"/>
    </reaction>
</comment>
<feature type="domain" description="HRDC" evidence="21">
    <location>
        <begin position="1313"/>
        <end position="1393"/>
    </location>
</feature>
<keyword evidence="10" id="KW-0862">Zinc</keyword>
<evidence type="ECO:0000256" key="16">
    <source>
        <dbReference type="ARBA" id="ARBA00034617"/>
    </source>
</evidence>
<dbReference type="Pfam" id="PF00271">
    <property type="entry name" value="Helicase_C"/>
    <property type="match status" value="1"/>
</dbReference>
<keyword evidence="9" id="KW-0347">Helicase</keyword>